<dbReference type="PANTHER" id="PTHR13003:SF2">
    <property type="entry name" value="NUCLEAR PORE COMPLEX PROTEIN NUP107"/>
    <property type="match status" value="1"/>
</dbReference>
<dbReference type="GO" id="GO:0000973">
    <property type="term" value="P:post-transcriptional tethering of RNA polymerase II gene DNA at nuclear periphery"/>
    <property type="evidence" value="ECO:0007669"/>
    <property type="project" value="TreeGrafter"/>
</dbReference>
<accession>A0A9J6EFV7</accession>
<keyword evidence="6 8" id="KW-0906">Nuclear pore complex</keyword>
<keyword evidence="2 8" id="KW-0813">Transport</keyword>
<reference evidence="9" key="2">
    <citation type="submission" date="2021-09" db="EMBL/GenBank/DDBJ databases">
        <authorList>
            <person name="Jia N."/>
            <person name="Wang J."/>
            <person name="Shi W."/>
            <person name="Du L."/>
            <person name="Sun Y."/>
            <person name="Zhan W."/>
            <person name="Jiang J."/>
            <person name="Wang Q."/>
            <person name="Zhang B."/>
            <person name="Ji P."/>
            <person name="Sakyi L.B."/>
            <person name="Cui X."/>
            <person name="Yuan T."/>
            <person name="Jiang B."/>
            <person name="Yang W."/>
            <person name="Lam T.T.-Y."/>
            <person name="Chang Q."/>
            <person name="Ding S."/>
            <person name="Wang X."/>
            <person name="Zhu J."/>
            <person name="Ruan X."/>
            <person name="Zhao L."/>
            <person name="Wei J."/>
            <person name="Que T."/>
            <person name="Du C."/>
            <person name="Cheng J."/>
            <person name="Dai P."/>
            <person name="Han X."/>
            <person name="Huang E."/>
            <person name="Gao Y."/>
            <person name="Liu J."/>
            <person name="Shao H."/>
            <person name="Ye R."/>
            <person name="Li L."/>
            <person name="Wei W."/>
            <person name="Wang X."/>
            <person name="Wang C."/>
            <person name="Huo Q."/>
            <person name="Li W."/>
            <person name="Guo W."/>
            <person name="Chen H."/>
            <person name="Chen S."/>
            <person name="Zhou L."/>
            <person name="Zhou L."/>
            <person name="Ni X."/>
            <person name="Tian J."/>
            <person name="Zhou Y."/>
            <person name="Sheng Y."/>
            <person name="Liu T."/>
            <person name="Pan Y."/>
            <person name="Xia L."/>
            <person name="Li J."/>
            <person name="Zhao F."/>
            <person name="Cao W."/>
        </authorList>
    </citation>
    <scope>NUCLEOTIDE SEQUENCE</scope>
    <source>
        <strain evidence="9">Rmic-2018</strain>
        <tissue evidence="9">Larvae</tissue>
    </source>
</reference>
<dbReference type="EMBL" id="JABSTU010000004">
    <property type="protein sequence ID" value="KAH8033230.1"/>
    <property type="molecule type" value="Genomic_DNA"/>
</dbReference>
<dbReference type="GO" id="GO:0031965">
    <property type="term" value="C:nuclear membrane"/>
    <property type="evidence" value="ECO:0007669"/>
    <property type="project" value="UniProtKB-SubCell"/>
</dbReference>
<comment type="function">
    <text evidence="8">Functions as a component of the nuclear pore complex (NPC).</text>
</comment>
<dbReference type="VEuPathDB" id="VectorBase:LOC119162187"/>
<keyword evidence="3" id="KW-0509">mRNA transport</keyword>
<comment type="subunit">
    <text evidence="8">Part of the nuclear pore complex (NPC).</text>
</comment>
<evidence type="ECO:0000256" key="7">
    <source>
        <dbReference type="ARBA" id="ARBA00023242"/>
    </source>
</evidence>
<proteinExistence type="inferred from homology"/>
<dbReference type="Proteomes" id="UP000821866">
    <property type="component" value="Chromosome 2"/>
</dbReference>
<dbReference type="InterPro" id="IPR007252">
    <property type="entry name" value="Nup84/Nup107"/>
</dbReference>
<keyword evidence="7 8" id="KW-0539">Nucleus</keyword>
<reference evidence="9" key="1">
    <citation type="journal article" date="2020" name="Cell">
        <title>Large-Scale Comparative Analyses of Tick Genomes Elucidate Their Genetic Diversity and Vector Capacities.</title>
        <authorList>
            <consortium name="Tick Genome and Microbiome Consortium (TIGMIC)"/>
            <person name="Jia N."/>
            <person name="Wang J."/>
            <person name="Shi W."/>
            <person name="Du L."/>
            <person name="Sun Y."/>
            <person name="Zhan W."/>
            <person name="Jiang J.F."/>
            <person name="Wang Q."/>
            <person name="Zhang B."/>
            <person name="Ji P."/>
            <person name="Bell-Sakyi L."/>
            <person name="Cui X.M."/>
            <person name="Yuan T.T."/>
            <person name="Jiang B.G."/>
            <person name="Yang W.F."/>
            <person name="Lam T.T."/>
            <person name="Chang Q.C."/>
            <person name="Ding S.J."/>
            <person name="Wang X.J."/>
            <person name="Zhu J.G."/>
            <person name="Ruan X.D."/>
            <person name="Zhao L."/>
            <person name="Wei J.T."/>
            <person name="Ye R.Z."/>
            <person name="Que T.C."/>
            <person name="Du C.H."/>
            <person name="Zhou Y.H."/>
            <person name="Cheng J.X."/>
            <person name="Dai P.F."/>
            <person name="Guo W.B."/>
            <person name="Han X.H."/>
            <person name="Huang E.J."/>
            <person name="Li L.F."/>
            <person name="Wei W."/>
            <person name="Gao Y.C."/>
            <person name="Liu J.Z."/>
            <person name="Shao H.Z."/>
            <person name="Wang X."/>
            <person name="Wang C.C."/>
            <person name="Yang T.C."/>
            <person name="Huo Q.B."/>
            <person name="Li W."/>
            <person name="Chen H.Y."/>
            <person name="Chen S.E."/>
            <person name="Zhou L.G."/>
            <person name="Ni X.B."/>
            <person name="Tian J.H."/>
            <person name="Sheng Y."/>
            <person name="Liu T."/>
            <person name="Pan Y.S."/>
            <person name="Xia L.Y."/>
            <person name="Li J."/>
            <person name="Zhao F."/>
            <person name="Cao W.C."/>
        </authorList>
    </citation>
    <scope>NUCLEOTIDE SEQUENCE</scope>
    <source>
        <strain evidence="9">Rmic-2018</strain>
    </source>
</reference>
<evidence type="ECO:0000256" key="5">
    <source>
        <dbReference type="ARBA" id="ARBA00023010"/>
    </source>
</evidence>
<dbReference type="AlphaFoldDB" id="A0A9J6EFV7"/>
<evidence type="ECO:0000313" key="9">
    <source>
        <dbReference type="EMBL" id="KAH8033230.1"/>
    </source>
</evidence>
<dbReference type="GO" id="GO:0017056">
    <property type="term" value="F:structural constituent of nuclear pore"/>
    <property type="evidence" value="ECO:0007669"/>
    <property type="project" value="UniProtKB-UniRule"/>
</dbReference>
<keyword evidence="8" id="KW-0472">Membrane</keyword>
<comment type="similarity">
    <text evidence="1 8">Belongs to the nucleoporin Nup84/Nup107 family.</text>
</comment>
<comment type="caution">
    <text evidence="9">The sequence shown here is derived from an EMBL/GenBank/DDBJ whole genome shotgun (WGS) entry which is preliminary data.</text>
</comment>
<keyword evidence="5 8" id="KW-0811">Translocation</keyword>
<keyword evidence="10" id="KW-1185">Reference proteome</keyword>
<comment type="subcellular location">
    <subcellularLocation>
        <location evidence="8">Nucleus</location>
        <location evidence="8">Nuclear pore complex</location>
    </subcellularLocation>
    <subcellularLocation>
        <location evidence="8">Nucleus membrane</location>
    </subcellularLocation>
</comment>
<dbReference type="Pfam" id="PF04121">
    <property type="entry name" value="Nup84_Nup100"/>
    <property type="match status" value="1"/>
</dbReference>
<name>A0A9J6EFV7_RHIMP</name>
<organism evidence="9 10">
    <name type="scientific">Rhipicephalus microplus</name>
    <name type="common">Cattle tick</name>
    <name type="synonym">Boophilus microplus</name>
    <dbReference type="NCBI Taxonomy" id="6941"/>
    <lineage>
        <taxon>Eukaryota</taxon>
        <taxon>Metazoa</taxon>
        <taxon>Ecdysozoa</taxon>
        <taxon>Arthropoda</taxon>
        <taxon>Chelicerata</taxon>
        <taxon>Arachnida</taxon>
        <taxon>Acari</taxon>
        <taxon>Parasitiformes</taxon>
        <taxon>Ixodida</taxon>
        <taxon>Ixodoidea</taxon>
        <taxon>Ixodidae</taxon>
        <taxon>Rhipicephalinae</taxon>
        <taxon>Rhipicephalus</taxon>
        <taxon>Boophilus</taxon>
    </lineage>
</organism>
<dbReference type="GO" id="GO:0006606">
    <property type="term" value="P:protein import into nucleus"/>
    <property type="evidence" value="ECO:0007669"/>
    <property type="project" value="TreeGrafter"/>
</dbReference>
<evidence type="ECO:0000256" key="4">
    <source>
        <dbReference type="ARBA" id="ARBA00022927"/>
    </source>
</evidence>
<sequence length="177" mass="19575">MGNFAAPGANMPLRGTSNVSANFEASDVTTSMSESSELATEHPAVVATAGMHADFMEAYNAHTSREDVGTLAEKYAILCDSYLAKVIKVTQSIGYCKDEPEWMEAIACQTLLTEERDTWKLMGALLRDRLKADEFMEQRGDSTIFVDGSREGSDREIVKAFMARDSFVRQAQLVVDW</sequence>
<protein>
    <recommendedName>
        <fullName evidence="8">Nuclear pore complex protein</fullName>
    </recommendedName>
</protein>
<dbReference type="PANTHER" id="PTHR13003">
    <property type="entry name" value="NUP107-RELATED"/>
    <property type="match status" value="1"/>
</dbReference>
<keyword evidence="4" id="KW-0653">Protein transport</keyword>
<evidence type="ECO:0000313" key="10">
    <source>
        <dbReference type="Proteomes" id="UP000821866"/>
    </source>
</evidence>
<dbReference type="GO" id="GO:0031080">
    <property type="term" value="C:nuclear pore outer ring"/>
    <property type="evidence" value="ECO:0007669"/>
    <property type="project" value="TreeGrafter"/>
</dbReference>
<evidence type="ECO:0000256" key="6">
    <source>
        <dbReference type="ARBA" id="ARBA00023132"/>
    </source>
</evidence>
<evidence type="ECO:0000256" key="3">
    <source>
        <dbReference type="ARBA" id="ARBA00022816"/>
    </source>
</evidence>
<evidence type="ECO:0000256" key="8">
    <source>
        <dbReference type="RuleBase" id="RU365072"/>
    </source>
</evidence>
<evidence type="ECO:0000256" key="1">
    <source>
        <dbReference type="ARBA" id="ARBA00009510"/>
    </source>
</evidence>
<evidence type="ECO:0000256" key="2">
    <source>
        <dbReference type="ARBA" id="ARBA00022448"/>
    </source>
</evidence>
<dbReference type="GO" id="GO:0006406">
    <property type="term" value="P:mRNA export from nucleus"/>
    <property type="evidence" value="ECO:0007669"/>
    <property type="project" value="TreeGrafter"/>
</dbReference>
<gene>
    <name evidence="9" type="ORF">HPB51_008440</name>
</gene>